<dbReference type="Proteomes" id="UP000663825">
    <property type="component" value="Unassembled WGS sequence"/>
</dbReference>
<dbReference type="EMBL" id="CAJOBQ010002208">
    <property type="protein sequence ID" value="CAF4545739.1"/>
    <property type="molecule type" value="Genomic_DNA"/>
</dbReference>
<keyword evidence="1" id="KW-0812">Transmembrane</keyword>
<dbReference type="OrthoDB" id="10011357at2759"/>
<dbReference type="EMBL" id="CAJNYD010003937">
    <property type="protein sequence ID" value="CAF3553679.1"/>
    <property type="molecule type" value="Genomic_DNA"/>
</dbReference>
<organism evidence="7 9">
    <name type="scientific">Rotaria socialis</name>
    <dbReference type="NCBI Taxonomy" id="392032"/>
    <lineage>
        <taxon>Eukaryota</taxon>
        <taxon>Metazoa</taxon>
        <taxon>Spiralia</taxon>
        <taxon>Gnathifera</taxon>
        <taxon>Rotifera</taxon>
        <taxon>Eurotatoria</taxon>
        <taxon>Bdelloidea</taxon>
        <taxon>Philodinida</taxon>
        <taxon>Philodinidae</taxon>
        <taxon>Rotaria</taxon>
    </lineage>
</organism>
<keyword evidence="1" id="KW-0472">Membrane</keyword>
<evidence type="ECO:0000313" key="4">
    <source>
        <dbReference type="EMBL" id="CAF3553679.1"/>
    </source>
</evidence>
<dbReference type="Proteomes" id="UP000663872">
    <property type="component" value="Unassembled WGS sequence"/>
</dbReference>
<evidence type="ECO:0000313" key="6">
    <source>
        <dbReference type="EMBL" id="CAF4447585.1"/>
    </source>
</evidence>
<proteinExistence type="predicted"/>
<evidence type="ECO:0000313" key="8">
    <source>
        <dbReference type="EMBL" id="CAF4642390.1"/>
    </source>
</evidence>
<name>A0A820YPA6_9BILA</name>
<evidence type="ECO:0000313" key="2">
    <source>
        <dbReference type="EMBL" id="CAF3070224.1"/>
    </source>
</evidence>
<evidence type="ECO:0000256" key="1">
    <source>
        <dbReference type="SAM" id="Phobius"/>
    </source>
</evidence>
<keyword evidence="1" id="KW-1133">Transmembrane helix</keyword>
<comment type="caution">
    <text evidence="7">The sequence shown here is derived from an EMBL/GenBank/DDBJ whole genome shotgun (WGS) entry which is preliminary data.</text>
</comment>
<dbReference type="AlphaFoldDB" id="A0A820YPA6"/>
<sequence>MMNETSFIDEKWFNETQSGSVGAALFIICYIGFYGFILISFFVQQLKETQKQRADLPSYVLKTLWDIPSKNKLYEELADVERLKRIFHGYFLDHESHTKTTNEELQTMVDKRACECASKYREKLRRLHLSHVDYYTDTIPSLSRLSNDVQEQALQSMTPTHTISTKTSIDSSKQDDSDTHVFSISVV</sequence>
<evidence type="ECO:0000313" key="3">
    <source>
        <dbReference type="EMBL" id="CAF3495292.1"/>
    </source>
</evidence>
<dbReference type="EMBL" id="CAJOBO010002376">
    <property type="protein sequence ID" value="CAF4447585.1"/>
    <property type="molecule type" value="Genomic_DNA"/>
</dbReference>
<gene>
    <name evidence="3" type="ORF">FME351_LOCUS16426</name>
    <name evidence="5" type="ORF">GRG538_LOCUS28735</name>
    <name evidence="6" type="ORF">HFQ381_LOCUS23624</name>
    <name evidence="4" type="ORF">LUA448_LOCUS28088</name>
    <name evidence="8" type="ORF">QYT958_LOCUS14223</name>
    <name evidence="2" type="ORF">TIS948_LOCUS5048</name>
    <name evidence="7" type="ORF">TSG867_LOCUS24300</name>
</gene>
<dbReference type="EMBL" id="CAJNXB010000573">
    <property type="protein sequence ID" value="CAF3070224.1"/>
    <property type="molecule type" value="Genomic_DNA"/>
</dbReference>
<protein>
    <submittedName>
        <fullName evidence="7">Uncharacterized protein</fullName>
    </submittedName>
</protein>
<dbReference type="Proteomes" id="UP000663851">
    <property type="component" value="Unassembled WGS sequence"/>
</dbReference>
<dbReference type="Proteomes" id="UP000663869">
    <property type="component" value="Unassembled WGS sequence"/>
</dbReference>
<evidence type="ECO:0000313" key="5">
    <source>
        <dbReference type="EMBL" id="CAF3707004.1"/>
    </source>
</evidence>
<accession>A0A820YPA6</accession>
<dbReference type="Proteomes" id="UP000663848">
    <property type="component" value="Unassembled WGS sequence"/>
</dbReference>
<dbReference type="EMBL" id="CAJNYU010002043">
    <property type="protein sequence ID" value="CAF3495292.1"/>
    <property type="molecule type" value="Genomic_DNA"/>
</dbReference>
<dbReference type="EMBL" id="CAJNYT010005000">
    <property type="protein sequence ID" value="CAF3707004.1"/>
    <property type="molecule type" value="Genomic_DNA"/>
</dbReference>
<reference evidence="7" key="1">
    <citation type="submission" date="2021-02" db="EMBL/GenBank/DDBJ databases">
        <authorList>
            <person name="Nowell W R."/>
        </authorList>
    </citation>
    <scope>NUCLEOTIDE SEQUENCE</scope>
</reference>
<evidence type="ECO:0000313" key="9">
    <source>
        <dbReference type="Proteomes" id="UP000663862"/>
    </source>
</evidence>
<dbReference type="EMBL" id="CAJOBR010001885">
    <property type="protein sequence ID" value="CAF4642390.1"/>
    <property type="molecule type" value="Genomic_DNA"/>
</dbReference>
<dbReference type="Proteomes" id="UP000663862">
    <property type="component" value="Unassembled WGS sequence"/>
</dbReference>
<evidence type="ECO:0000313" key="7">
    <source>
        <dbReference type="EMBL" id="CAF4545739.1"/>
    </source>
</evidence>
<dbReference type="Proteomes" id="UP000663833">
    <property type="component" value="Unassembled WGS sequence"/>
</dbReference>
<feature type="transmembrane region" description="Helical" evidence="1">
    <location>
        <begin position="20"/>
        <end position="43"/>
    </location>
</feature>